<accession>A0A6M3KZ10</accession>
<sequence>MLHELHRMMREYNGRVAYGSECQAWGDFVASCYDEIGMAPWDDRGDTTDVPTEMVAYWTDVANGENSDYDLDGGRID</sequence>
<evidence type="ECO:0000313" key="1">
    <source>
        <dbReference type="EMBL" id="QJA86801.1"/>
    </source>
</evidence>
<dbReference type="AlphaFoldDB" id="A0A6M3KZ10"/>
<proteinExistence type="predicted"/>
<protein>
    <submittedName>
        <fullName evidence="1">Uncharacterized protein</fullName>
    </submittedName>
</protein>
<organism evidence="1">
    <name type="scientific">viral metagenome</name>
    <dbReference type="NCBI Taxonomy" id="1070528"/>
    <lineage>
        <taxon>unclassified sequences</taxon>
        <taxon>metagenomes</taxon>
        <taxon>organismal metagenomes</taxon>
    </lineage>
</organism>
<name>A0A6M3KZ10_9ZZZZ</name>
<reference evidence="1" key="1">
    <citation type="submission" date="2020-03" db="EMBL/GenBank/DDBJ databases">
        <title>The deep terrestrial virosphere.</title>
        <authorList>
            <person name="Holmfeldt K."/>
            <person name="Nilsson E."/>
            <person name="Simone D."/>
            <person name="Lopez-Fernandez M."/>
            <person name="Wu X."/>
            <person name="de Brujin I."/>
            <person name="Lundin D."/>
            <person name="Andersson A."/>
            <person name="Bertilsson S."/>
            <person name="Dopson M."/>
        </authorList>
    </citation>
    <scope>NUCLEOTIDE SEQUENCE</scope>
    <source>
        <strain evidence="1">MM415B03119</strain>
    </source>
</reference>
<gene>
    <name evidence="1" type="ORF">MM415B03119_0003</name>
</gene>
<dbReference type="EMBL" id="MT142660">
    <property type="protein sequence ID" value="QJA86801.1"/>
    <property type="molecule type" value="Genomic_DNA"/>
</dbReference>